<feature type="compositionally biased region" description="Low complexity" evidence="1">
    <location>
        <begin position="183"/>
        <end position="198"/>
    </location>
</feature>
<feature type="region of interest" description="Disordered" evidence="1">
    <location>
        <begin position="1"/>
        <end position="198"/>
    </location>
</feature>
<feature type="compositionally biased region" description="Basic and acidic residues" evidence="1">
    <location>
        <begin position="1"/>
        <end position="14"/>
    </location>
</feature>
<organism evidence="3 5">
    <name type="scientific">Iris pallida</name>
    <name type="common">Sweet iris</name>
    <dbReference type="NCBI Taxonomy" id="29817"/>
    <lineage>
        <taxon>Eukaryota</taxon>
        <taxon>Viridiplantae</taxon>
        <taxon>Streptophyta</taxon>
        <taxon>Embryophyta</taxon>
        <taxon>Tracheophyta</taxon>
        <taxon>Spermatophyta</taxon>
        <taxon>Magnoliopsida</taxon>
        <taxon>Liliopsida</taxon>
        <taxon>Asparagales</taxon>
        <taxon>Iridaceae</taxon>
        <taxon>Iridoideae</taxon>
        <taxon>Irideae</taxon>
        <taxon>Iris</taxon>
    </lineage>
</organism>
<evidence type="ECO:0000313" key="3">
    <source>
        <dbReference type="EMBL" id="KAJ6793650.1"/>
    </source>
</evidence>
<feature type="compositionally biased region" description="Basic and acidic residues" evidence="1">
    <location>
        <begin position="88"/>
        <end position="101"/>
    </location>
</feature>
<comment type="caution">
    <text evidence="3">The sequence shown here is derived from an EMBL/GenBank/DDBJ whole genome shotgun (WGS) entry which is preliminary data.</text>
</comment>
<dbReference type="PANTHER" id="PTHR47701:SF2">
    <property type="entry name" value="PROTEIN MODIFIER OF SNC1 11"/>
    <property type="match status" value="1"/>
</dbReference>
<dbReference type="Proteomes" id="UP001140949">
    <property type="component" value="Unassembled WGS sequence"/>
</dbReference>
<gene>
    <name evidence="3" type="ORF">M6B38_235355</name>
    <name evidence="4" type="ORF">M6B38_350470</name>
</gene>
<reference evidence="3" key="1">
    <citation type="journal article" date="2023" name="GigaByte">
        <title>Genome assembly of the bearded iris, Iris pallida Lam.</title>
        <authorList>
            <person name="Bruccoleri R.E."/>
            <person name="Oakeley E.J."/>
            <person name="Faust A.M.E."/>
            <person name="Altorfer M."/>
            <person name="Dessus-Babus S."/>
            <person name="Burckhardt D."/>
            <person name="Oertli M."/>
            <person name="Naumann U."/>
            <person name="Petersen F."/>
            <person name="Wong J."/>
        </authorList>
    </citation>
    <scope>NUCLEOTIDE SEQUENCE</scope>
    <source>
        <strain evidence="3">GSM-AAB239-AS_SAM_17_03QT</strain>
    </source>
</reference>
<dbReference type="EMBL" id="JANAVB010016999">
    <property type="protein sequence ID" value="KAJ6831132.1"/>
    <property type="molecule type" value="Genomic_DNA"/>
</dbReference>
<dbReference type="PANTHER" id="PTHR47701">
    <property type="entry name" value="PROTEIN MODIFIER OF SNC1 11"/>
    <property type="match status" value="1"/>
</dbReference>
<keyword evidence="5" id="KW-1185">Reference proteome</keyword>
<evidence type="ECO:0000313" key="5">
    <source>
        <dbReference type="Proteomes" id="UP001140949"/>
    </source>
</evidence>
<accession>A0AAX6DPD8</accession>
<name>A0AAX6DPD8_IRIPA</name>
<dbReference type="InterPro" id="IPR044209">
    <property type="entry name" value="MOS11"/>
</dbReference>
<feature type="compositionally biased region" description="Polar residues" evidence="1">
    <location>
        <begin position="170"/>
        <end position="182"/>
    </location>
</feature>
<dbReference type="AlphaFoldDB" id="A0AAX6DPD8"/>
<evidence type="ECO:0000256" key="1">
    <source>
        <dbReference type="SAM" id="MobiDB-lite"/>
    </source>
</evidence>
<feature type="compositionally biased region" description="Basic and acidic residues" evidence="1">
    <location>
        <begin position="116"/>
        <end position="126"/>
    </location>
</feature>
<evidence type="ECO:0000313" key="4">
    <source>
        <dbReference type="EMBL" id="KAJ6831132.1"/>
    </source>
</evidence>
<proteinExistence type="predicted"/>
<evidence type="ECO:0000259" key="2">
    <source>
        <dbReference type="Pfam" id="PF18592"/>
    </source>
</evidence>
<dbReference type="Pfam" id="PF18592">
    <property type="entry name" value="Tho1_MOS11_C"/>
    <property type="match status" value="1"/>
</dbReference>
<protein>
    <submittedName>
        <fullName evidence="3">Protein MODIFIER OF SNC1 11-like</fullName>
    </submittedName>
</protein>
<dbReference type="GO" id="GO:0016973">
    <property type="term" value="P:poly(A)+ mRNA export from nucleus"/>
    <property type="evidence" value="ECO:0007669"/>
    <property type="project" value="InterPro"/>
</dbReference>
<dbReference type="EMBL" id="JANAVB010042819">
    <property type="protein sequence ID" value="KAJ6793650.1"/>
    <property type="molecule type" value="Genomic_DNA"/>
</dbReference>
<dbReference type="GO" id="GO:0005634">
    <property type="term" value="C:nucleus"/>
    <property type="evidence" value="ECO:0007669"/>
    <property type="project" value="TreeGrafter"/>
</dbReference>
<reference evidence="3" key="2">
    <citation type="submission" date="2023-04" db="EMBL/GenBank/DDBJ databases">
        <authorList>
            <person name="Bruccoleri R.E."/>
            <person name="Oakeley E.J."/>
            <person name="Faust A.-M."/>
            <person name="Dessus-Babus S."/>
            <person name="Altorfer M."/>
            <person name="Burckhardt D."/>
            <person name="Oertli M."/>
            <person name="Naumann U."/>
            <person name="Petersen F."/>
            <person name="Wong J."/>
        </authorList>
    </citation>
    <scope>NUCLEOTIDE SEQUENCE</scope>
    <source>
        <strain evidence="3">GSM-AAB239-AS_SAM_17_03QT</strain>
        <tissue evidence="3">Leaf</tissue>
    </source>
</reference>
<feature type="domain" description="THO1-MOS11 C-terminal" evidence="2">
    <location>
        <begin position="68"/>
        <end position="101"/>
    </location>
</feature>
<dbReference type="InterPro" id="IPR040746">
    <property type="entry name" value="THO1_MOS11_C"/>
</dbReference>
<sequence length="198" mass="21506">MAEPKKETLTKTLEEPIVESEANAAPAPQTPEETGTCEVGGDGAEDPREAKPPSIPSEENSAPPAAPATDLEKKARRAERFGLPVHLSEQEKRNSRAERFGVRSNTIGKIEAGNLEDEKRKARAERFGLTGQSLEDDKVKKKSRLENLATNPKPISVEEEEKRKARTLRFSGTSDEISKGNSKATAEVKAAVTETEGT</sequence>